<proteinExistence type="predicted"/>
<dbReference type="EMBL" id="KL197715">
    <property type="protein sequence ID" value="KDQ59904.1"/>
    <property type="molecule type" value="Genomic_DNA"/>
</dbReference>
<evidence type="ECO:0000256" key="1">
    <source>
        <dbReference type="SAM" id="Phobius"/>
    </source>
</evidence>
<reference evidence="3" key="1">
    <citation type="journal article" date="2014" name="Proc. Natl. Acad. Sci. U.S.A.">
        <title>Extensive sampling of basidiomycete genomes demonstrates inadequacy of the white-rot/brown-rot paradigm for wood decay fungi.</title>
        <authorList>
            <person name="Riley R."/>
            <person name="Salamov A.A."/>
            <person name="Brown D.W."/>
            <person name="Nagy L.G."/>
            <person name="Floudas D."/>
            <person name="Held B.W."/>
            <person name="Levasseur A."/>
            <person name="Lombard V."/>
            <person name="Morin E."/>
            <person name="Otillar R."/>
            <person name="Lindquist E.A."/>
            <person name="Sun H."/>
            <person name="LaButti K.M."/>
            <person name="Schmutz J."/>
            <person name="Jabbour D."/>
            <person name="Luo H."/>
            <person name="Baker S.E."/>
            <person name="Pisabarro A.G."/>
            <person name="Walton J.D."/>
            <person name="Blanchette R.A."/>
            <person name="Henrissat B."/>
            <person name="Martin F."/>
            <person name="Cullen D."/>
            <person name="Hibbett D.S."/>
            <person name="Grigoriev I.V."/>
        </authorList>
    </citation>
    <scope>NUCLEOTIDE SEQUENCE [LARGE SCALE GENOMIC DNA]</scope>
    <source>
        <strain evidence="3">MUCL 33604</strain>
    </source>
</reference>
<organism evidence="2 3">
    <name type="scientific">Jaapia argillacea MUCL 33604</name>
    <dbReference type="NCBI Taxonomy" id="933084"/>
    <lineage>
        <taxon>Eukaryota</taxon>
        <taxon>Fungi</taxon>
        <taxon>Dikarya</taxon>
        <taxon>Basidiomycota</taxon>
        <taxon>Agaricomycotina</taxon>
        <taxon>Agaricomycetes</taxon>
        <taxon>Agaricomycetidae</taxon>
        <taxon>Jaapiales</taxon>
        <taxon>Jaapiaceae</taxon>
        <taxon>Jaapia</taxon>
    </lineage>
</organism>
<keyword evidence="1" id="KW-0812">Transmembrane</keyword>
<protein>
    <submittedName>
        <fullName evidence="2">Uncharacterized protein</fullName>
    </submittedName>
</protein>
<feature type="transmembrane region" description="Helical" evidence="1">
    <location>
        <begin position="34"/>
        <end position="54"/>
    </location>
</feature>
<dbReference type="HOGENOM" id="CLU_2223664_0_0_1"/>
<accession>A0A067PYW2</accession>
<dbReference type="InParanoid" id="A0A067PYW2"/>
<keyword evidence="1" id="KW-0472">Membrane</keyword>
<gene>
    <name evidence="2" type="ORF">JAAARDRAFT_56835</name>
</gene>
<evidence type="ECO:0000313" key="3">
    <source>
        <dbReference type="Proteomes" id="UP000027265"/>
    </source>
</evidence>
<evidence type="ECO:0000313" key="2">
    <source>
        <dbReference type="EMBL" id="KDQ59904.1"/>
    </source>
</evidence>
<name>A0A067PYW2_9AGAM</name>
<dbReference type="AlphaFoldDB" id="A0A067PYW2"/>
<keyword evidence="1" id="KW-1133">Transmembrane helix</keyword>
<keyword evidence="3" id="KW-1185">Reference proteome</keyword>
<sequence>MRRDLYPAQLWLSIVSLLLFSVHTQISGLCSRWILLGFGSAIVLQTMLIALTYLEMRWLSVHGLANYCVALARYPESQFHLQSPSPPWTVNYENGFTFPTQMSFFS</sequence>
<dbReference type="Proteomes" id="UP000027265">
    <property type="component" value="Unassembled WGS sequence"/>
</dbReference>